<dbReference type="OrthoDB" id="7059742at2"/>
<keyword evidence="2" id="KW-1185">Reference proteome</keyword>
<accession>A0A6L6QG59</accession>
<dbReference type="Proteomes" id="UP000472320">
    <property type="component" value="Unassembled WGS sequence"/>
</dbReference>
<organism evidence="1 2">
    <name type="scientific">Massilia eburnea</name>
    <dbReference type="NCBI Taxonomy" id="1776165"/>
    <lineage>
        <taxon>Bacteria</taxon>
        <taxon>Pseudomonadati</taxon>
        <taxon>Pseudomonadota</taxon>
        <taxon>Betaproteobacteria</taxon>
        <taxon>Burkholderiales</taxon>
        <taxon>Oxalobacteraceae</taxon>
        <taxon>Telluria group</taxon>
        <taxon>Massilia</taxon>
    </lineage>
</organism>
<evidence type="ECO:0000313" key="2">
    <source>
        <dbReference type="Proteomes" id="UP000472320"/>
    </source>
</evidence>
<proteinExistence type="predicted"/>
<protein>
    <submittedName>
        <fullName evidence="1">Uncharacterized protein</fullName>
    </submittedName>
</protein>
<name>A0A6L6QG59_9BURK</name>
<sequence length="206" mass="22349">MFKKLFAAFSAKPKIRADAPYGTEELNTVHNMLFADDAGQLFGDSPDVRVVQAIAQDPNEESRVRLLAAQWLRANGHMPPSPEVLGVVIEVPLDGSMDTLAAYADGRVRYINQTGRIAVFEGAPPDVAEQAKALVAMAIPAFIKAKQPKPAFAPGAGQLRFTFLSQDGNRVTEGFFSDIVRDELAKSVLEQGQRLLDLVVKQGNAQ</sequence>
<dbReference type="EMBL" id="WNKX01000006">
    <property type="protein sequence ID" value="MTW10877.1"/>
    <property type="molecule type" value="Genomic_DNA"/>
</dbReference>
<gene>
    <name evidence="1" type="ORF">GM658_09695</name>
</gene>
<evidence type="ECO:0000313" key="1">
    <source>
        <dbReference type="EMBL" id="MTW10877.1"/>
    </source>
</evidence>
<comment type="caution">
    <text evidence="1">The sequence shown here is derived from an EMBL/GenBank/DDBJ whole genome shotgun (WGS) entry which is preliminary data.</text>
</comment>
<dbReference type="RefSeq" id="WP_155453817.1">
    <property type="nucleotide sequence ID" value="NZ_WNKX01000006.1"/>
</dbReference>
<dbReference type="AlphaFoldDB" id="A0A6L6QG59"/>
<reference evidence="1 2" key="1">
    <citation type="submission" date="2019-11" db="EMBL/GenBank/DDBJ databases">
        <title>Type strains purchased from KCTC, JCM and DSMZ.</title>
        <authorList>
            <person name="Lu H."/>
        </authorList>
    </citation>
    <scope>NUCLEOTIDE SEQUENCE [LARGE SCALE GENOMIC DNA]</scope>
    <source>
        <strain evidence="1 2">JCM 31587</strain>
    </source>
</reference>